<dbReference type="STRING" id="913024.SAMN05421741_105133"/>
<proteinExistence type="inferred from homology"/>
<dbReference type="Proteomes" id="UP000199036">
    <property type="component" value="Unassembled WGS sequence"/>
</dbReference>
<protein>
    <submittedName>
        <fullName evidence="2">Cd2+/Zn2+-exporting ATPase/Cu+-exporting ATPase</fullName>
    </submittedName>
</protein>
<dbReference type="GO" id="GO:0000166">
    <property type="term" value="F:nucleotide binding"/>
    <property type="evidence" value="ECO:0007669"/>
    <property type="project" value="InterPro"/>
</dbReference>
<dbReference type="OrthoDB" id="1431359at2"/>
<evidence type="ECO:0000256" key="1">
    <source>
        <dbReference type="ARBA" id="ARBA00006024"/>
    </source>
</evidence>
<dbReference type="GeneID" id="66581044"/>
<evidence type="ECO:0000313" key="3">
    <source>
        <dbReference type="Proteomes" id="UP000199036"/>
    </source>
</evidence>
<dbReference type="GO" id="GO:0015086">
    <property type="term" value="F:cadmium ion transmembrane transporter activity"/>
    <property type="evidence" value="ECO:0007669"/>
    <property type="project" value="TreeGrafter"/>
</dbReference>
<dbReference type="Gene3D" id="3.40.1110.10">
    <property type="entry name" value="Calcium-transporting ATPase, cytoplasmic domain N"/>
    <property type="match status" value="1"/>
</dbReference>
<reference evidence="3" key="1">
    <citation type="submission" date="2016-10" db="EMBL/GenBank/DDBJ databases">
        <authorList>
            <person name="Varghese N."/>
            <person name="Submissions S."/>
        </authorList>
    </citation>
    <scope>NUCLEOTIDE SEQUENCE [LARGE SCALE GENOMIC DNA]</scope>
    <source>
        <strain evidence="3">DS-12</strain>
    </source>
</reference>
<dbReference type="PANTHER" id="PTHR48085">
    <property type="entry name" value="CADMIUM/ZINC-TRANSPORTING ATPASE HMA2-RELATED"/>
    <property type="match status" value="1"/>
</dbReference>
<keyword evidence="3" id="KW-1185">Reference proteome</keyword>
<dbReference type="SUPFAM" id="SSF81660">
    <property type="entry name" value="Metal cation-transporting ATPase, ATP-binding domain N"/>
    <property type="match status" value="1"/>
</dbReference>
<name>A0A1I4Z203_9FLAO</name>
<accession>A0A1I4Z203</accession>
<dbReference type="PANTHER" id="PTHR48085:SF5">
    <property type="entry name" value="CADMIUM_ZINC-TRANSPORTING ATPASE HMA4-RELATED"/>
    <property type="match status" value="1"/>
</dbReference>
<dbReference type="EMBL" id="FOVI01000005">
    <property type="protein sequence ID" value="SFN44238.1"/>
    <property type="molecule type" value="Genomic_DNA"/>
</dbReference>
<dbReference type="AlphaFoldDB" id="A0A1I4Z203"/>
<gene>
    <name evidence="2" type="ORF">SAMN05421741_105133</name>
</gene>
<dbReference type="InterPro" id="IPR023299">
    <property type="entry name" value="ATPase_P-typ_cyto_dom_N"/>
</dbReference>
<comment type="similarity">
    <text evidence="1">Belongs to the cation transport ATPase (P-type) (TC 3.A.3) family. Type IB subfamily.</text>
</comment>
<evidence type="ECO:0000313" key="2">
    <source>
        <dbReference type="EMBL" id="SFN44238.1"/>
    </source>
</evidence>
<organism evidence="2 3">
    <name type="scientific">Paenimyroides ummariense</name>
    <dbReference type="NCBI Taxonomy" id="913024"/>
    <lineage>
        <taxon>Bacteria</taxon>
        <taxon>Pseudomonadati</taxon>
        <taxon>Bacteroidota</taxon>
        <taxon>Flavobacteriia</taxon>
        <taxon>Flavobacteriales</taxon>
        <taxon>Flavobacteriaceae</taxon>
        <taxon>Paenimyroides</taxon>
    </lineage>
</organism>
<sequence length="138" mass="15580">MANRNIHTRSTDTAYRSDHPFEVIAFECAVPEKETVVTYTAALQSHSVHPIAGSIIKFLPRINLSDFKIEKFEAIPGYGIKGFVDGHEIIIGNLALMKLYDFYYDESLDELQEPVIIVMIDDRYSGCFIMMDNSAGLI</sequence>
<dbReference type="RefSeq" id="WP_027384325.1">
    <property type="nucleotide sequence ID" value="NZ_FOVI01000005.1"/>
</dbReference>
<dbReference type="GO" id="GO:0016020">
    <property type="term" value="C:membrane"/>
    <property type="evidence" value="ECO:0007669"/>
    <property type="project" value="TreeGrafter"/>
</dbReference>
<dbReference type="InterPro" id="IPR051014">
    <property type="entry name" value="Cation_Transport_ATPase_IB"/>
</dbReference>